<keyword evidence="2" id="KW-1185">Reference proteome</keyword>
<organism evidence="1 2">
    <name type="scientific">Rugamonas rubra</name>
    <dbReference type="NCBI Taxonomy" id="758825"/>
    <lineage>
        <taxon>Bacteria</taxon>
        <taxon>Pseudomonadati</taxon>
        <taxon>Pseudomonadota</taxon>
        <taxon>Betaproteobacteria</taxon>
        <taxon>Burkholderiales</taxon>
        <taxon>Oxalobacteraceae</taxon>
        <taxon>Telluria group</taxon>
        <taxon>Rugamonas</taxon>
    </lineage>
</organism>
<dbReference type="EMBL" id="FOTW01000011">
    <property type="protein sequence ID" value="SFM03098.1"/>
    <property type="molecule type" value="Genomic_DNA"/>
</dbReference>
<dbReference type="Proteomes" id="UP000199470">
    <property type="component" value="Unassembled WGS sequence"/>
</dbReference>
<evidence type="ECO:0000313" key="1">
    <source>
        <dbReference type="EMBL" id="SFM03098.1"/>
    </source>
</evidence>
<gene>
    <name evidence="1" type="ORF">SAMN02982985_02424</name>
</gene>
<accession>A0A1I4MIT9</accession>
<sequence>MILPLKMNSLAILAKCCISALSCGVDIFAVLCASGSSMIEIKRKSIFLEYLFSDWL</sequence>
<reference evidence="1 2" key="1">
    <citation type="submission" date="2016-10" db="EMBL/GenBank/DDBJ databases">
        <authorList>
            <person name="de Groot N.N."/>
        </authorList>
    </citation>
    <scope>NUCLEOTIDE SEQUENCE [LARGE SCALE GENOMIC DNA]</scope>
    <source>
        <strain evidence="1 2">ATCC 43154</strain>
    </source>
</reference>
<evidence type="ECO:0000313" key="2">
    <source>
        <dbReference type="Proteomes" id="UP000199470"/>
    </source>
</evidence>
<protein>
    <submittedName>
        <fullName evidence="1">Uncharacterized protein</fullName>
    </submittedName>
</protein>
<dbReference type="AlphaFoldDB" id="A0A1I4MIT9"/>
<proteinExistence type="predicted"/>
<name>A0A1I4MIT9_9BURK</name>